<dbReference type="AlphaFoldDB" id="A0A5B7JHZ5"/>
<reference evidence="1 2" key="1">
    <citation type="submission" date="2019-05" db="EMBL/GenBank/DDBJ databases">
        <title>Another draft genome of Portunus trituberculatus and its Hox gene families provides insights of decapod evolution.</title>
        <authorList>
            <person name="Jeong J.-H."/>
            <person name="Song I."/>
            <person name="Kim S."/>
            <person name="Choi T."/>
            <person name="Kim D."/>
            <person name="Ryu S."/>
            <person name="Kim W."/>
        </authorList>
    </citation>
    <scope>NUCLEOTIDE SEQUENCE [LARGE SCALE GENOMIC DNA]</scope>
    <source>
        <tissue evidence="1">Muscle</tissue>
    </source>
</reference>
<organism evidence="1 2">
    <name type="scientific">Portunus trituberculatus</name>
    <name type="common">Swimming crab</name>
    <name type="synonym">Neptunus trituberculatus</name>
    <dbReference type="NCBI Taxonomy" id="210409"/>
    <lineage>
        <taxon>Eukaryota</taxon>
        <taxon>Metazoa</taxon>
        <taxon>Ecdysozoa</taxon>
        <taxon>Arthropoda</taxon>
        <taxon>Crustacea</taxon>
        <taxon>Multicrustacea</taxon>
        <taxon>Malacostraca</taxon>
        <taxon>Eumalacostraca</taxon>
        <taxon>Eucarida</taxon>
        <taxon>Decapoda</taxon>
        <taxon>Pleocyemata</taxon>
        <taxon>Brachyura</taxon>
        <taxon>Eubrachyura</taxon>
        <taxon>Portunoidea</taxon>
        <taxon>Portunidae</taxon>
        <taxon>Portuninae</taxon>
        <taxon>Portunus</taxon>
    </lineage>
</organism>
<protein>
    <submittedName>
        <fullName evidence="1">Uncharacterized protein</fullName>
    </submittedName>
</protein>
<evidence type="ECO:0000313" key="1">
    <source>
        <dbReference type="EMBL" id="MPC91964.1"/>
    </source>
</evidence>
<proteinExistence type="predicted"/>
<evidence type="ECO:0000313" key="2">
    <source>
        <dbReference type="Proteomes" id="UP000324222"/>
    </source>
</evidence>
<comment type="caution">
    <text evidence="1">The sequence shown here is derived from an EMBL/GenBank/DDBJ whole genome shotgun (WGS) entry which is preliminary data.</text>
</comment>
<dbReference type="EMBL" id="VSRR010089646">
    <property type="protein sequence ID" value="MPC91964.1"/>
    <property type="molecule type" value="Genomic_DNA"/>
</dbReference>
<accession>A0A5B7JHZ5</accession>
<sequence>MKFHLCLKRTNNVHSNHLTPPLPYTTTTTTTTTHKMTSLDLNSPLRWWRFPPMIRHTNTAPQC</sequence>
<dbReference type="Proteomes" id="UP000324222">
    <property type="component" value="Unassembled WGS sequence"/>
</dbReference>
<name>A0A5B7JHZ5_PORTR</name>
<keyword evidence="2" id="KW-1185">Reference proteome</keyword>
<gene>
    <name evidence="1" type="ORF">E2C01_087031</name>
</gene>